<proteinExistence type="predicted"/>
<dbReference type="STRING" id="1049790.LEP1GSC047_4112"/>
<gene>
    <name evidence="1" type="ORF">LEP1GSC047_4112</name>
</gene>
<organism evidence="1 2">
    <name type="scientific">Leptospira inadai serovar Lyme str. 10</name>
    <dbReference type="NCBI Taxonomy" id="1049790"/>
    <lineage>
        <taxon>Bacteria</taxon>
        <taxon>Pseudomonadati</taxon>
        <taxon>Spirochaetota</taxon>
        <taxon>Spirochaetia</taxon>
        <taxon>Leptospirales</taxon>
        <taxon>Leptospiraceae</taxon>
        <taxon>Leptospira</taxon>
    </lineage>
</organism>
<accession>V6HM28</accession>
<name>V6HM28_9LEPT</name>
<reference evidence="1 2" key="1">
    <citation type="submission" date="2013-05" db="EMBL/GenBank/DDBJ databases">
        <authorList>
            <person name="Harkins D.M."/>
            <person name="Durkin A.S."/>
            <person name="Brinkac L.M."/>
            <person name="Haft D.H."/>
            <person name="Selengut J.D."/>
            <person name="Sanka R."/>
            <person name="DePew J."/>
            <person name="Purushe J."/>
            <person name="Hartskeerl R.A."/>
            <person name="Ahmed A."/>
            <person name="van der Linden H."/>
            <person name="Goris M.G.A."/>
            <person name="Vinetz J.M."/>
            <person name="Sutton G.G."/>
            <person name="Nierman W.C."/>
            <person name="Fouts D.E."/>
        </authorList>
    </citation>
    <scope>NUCLEOTIDE SEQUENCE [LARGE SCALE GENOMIC DNA]</scope>
    <source>
        <strain evidence="1 2">10</strain>
    </source>
</reference>
<comment type="caution">
    <text evidence="1">The sequence shown here is derived from an EMBL/GenBank/DDBJ whole genome shotgun (WGS) entry which is preliminary data.</text>
</comment>
<evidence type="ECO:0000313" key="1">
    <source>
        <dbReference type="EMBL" id="EQA37940.1"/>
    </source>
</evidence>
<dbReference type="Proteomes" id="UP000018719">
    <property type="component" value="Unassembled WGS sequence"/>
</dbReference>
<sequence>MYWLSFVCIYLQTFRVPEKGEIFFPLGFKRLLLIATYSRQNARGI</sequence>
<protein>
    <submittedName>
        <fullName evidence="1">Uncharacterized protein</fullName>
    </submittedName>
</protein>
<dbReference type="EMBL" id="AHMM02000015">
    <property type="protein sequence ID" value="EQA37940.1"/>
    <property type="molecule type" value="Genomic_DNA"/>
</dbReference>
<evidence type="ECO:0000313" key="2">
    <source>
        <dbReference type="Proteomes" id="UP000018719"/>
    </source>
</evidence>
<dbReference type="AlphaFoldDB" id="V6HM28"/>